<dbReference type="PANTHER" id="PTHR39169:SF1">
    <property type="entry name" value="MONOOXYGENASE YDHR-RELATED"/>
    <property type="match status" value="1"/>
</dbReference>
<proteinExistence type="predicted"/>
<dbReference type="RefSeq" id="WP_062647033.1">
    <property type="nucleotide sequence ID" value="NZ_LPUR01000001.1"/>
</dbReference>
<gene>
    <name evidence="1" type="ORF">AU378_00930</name>
</gene>
<dbReference type="Pfam" id="PF08803">
    <property type="entry name" value="ydhR"/>
    <property type="match status" value="1"/>
</dbReference>
<dbReference type="Proteomes" id="UP000070513">
    <property type="component" value="Unassembled WGS sequence"/>
</dbReference>
<sequence>MNQVVVYVEFPHEGPFGDEMANELEELAKSIITEPGCLWKIWTENQTENLAGGIYLFESRATAEDYLNKHTERLQKWGYPHIESRIFNINETLSLLDKAPIG</sequence>
<reference evidence="2" key="1">
    <citation type="submission" date="2015-12" db="EMBL/GenBank/DDBJ databases">
        <title>Genome sequence of a biocontrol rhizobacterium Chryseobacterium kwangjuense strain KJ1R5 isolated from pepper (Capsicum annuum L.).</title>
        <authorList>
            <person name="Jeong J.-J."/>
            <person name="Park H."/>
            <person name="Mannaa M."/>
            <person name="Sang M.K."/>
            <person name="Choi I.-G."/>
            <person name="Kim K.D."/>
        </authorList>
    </citation>
    <scope>NUCLEOTIDE SEQUENCE [LARGE SCALE GENOMIC DNA]</scope>
    <source>
        <strain evidence="2">KJ1R5</strain>
    </source>
</reference>
<dbReference type="InterPro" id="IPR014910">
    <property type="entry name" value="YdhR"/>
</dbReference>
<accession>A0A135WHK1</accession>
<dbReference type="PANTHER" id="PTHR39169">
    <property type="match status" value="1"/>
</dbReference>
<dbReference type="AlphaFoldDB" id="A0A135WHK1"/>
<dbReference type="EMBL" id="LPUR01000001">
    <property type="protein sequence ID" value="KXH84355.1"/>
    <property type="molecule type" value="Genomic_DNA"/>
</dbReference>
<dbReference type="GO" id="GO:0004497">
    <property type="term" value="F:monooxygenase activity"/>
    <property type="evidence" value="ECO:0007669"/>
    <property type="project" value="UniProtKB-KW"/>
</dbReference>
<dbReference type="NCBIfam" id="NF008333">
    <property type="entry name" value="PRK11118.1"/>
    <property type="match status" value="1"/>
</dbReference>
<dbReference type="SUPFAM" id="SSF54909">
    <property type="entry name" value="Dimeric alpha+beta barrel"/>
    <property type="match status" value="1"/>
</dbReference>
<evidence type="ECO:0000313" key="2">
    <source>
        <dbReference type="Proteomes" id="UP000070513"/>
    </source>
</evidence>
<reference evidence="1 2" key="2">
    <citation type="journal article" date="2016" name="Genome Announc.">
        <title>Draft Genome Sequence of a Biocontrol Rhizobacterium, Chryseobacterium kwangjuense Strain KJ1R5, Isolated from Pepper (Capsicum annuum).</title>
        <authorList>
            <person name="Jeong J.J."/>
            <person name="Park H."/>
            <person name="Park B.H."/>
            <person name="Mannaa M."/>
            <person name="Sang M.K."/>
            <person name="Choi I.G."/>
            <person name="Kim K.D."/>
        </authorList>
    </citation>
    <scope>NUCLEOTIDE SEQUENCE [LARGE SCALE GENOMIC DNA]</scope>
    <source>
        <strain evidence="1 2">KJ1R5</strain>
    </source>
</reference>
<comment type="caution">
    <text evidence="1">The sequence shown here is derived from an EMBL/GenBank/DDBJ whole genome shotgun (WGS) entry which is preliminary data.</text>
</comment>
<name>A0A135WHK1_9FLAO</name>
<protein>
    <submittedName>
        <fullName evidence="1">Monooxygenase</fullName>
    </submittedName>
</protein>
<organism evidence="1 2">
    <name type="scientific">Chryseobacterium kwangjuense</name>
    <dbReference type="NCBI Taxonomy" id="267125"/>
    <lineage>
        <taxon>Bacteria</taxon>
        <taxon>Pseudomonadati</taxon>
        <taxon>Bacteroidota</taxon>
        <taxon>Flavobacteriia</taxon>
        <taxon>Flavobacteriales</taxon>
        <taxon>Weeksellaceae</taxon>
        <taxon>Chryseobacterium group</taxon>
        <taxon>Chryseobacterium</taxon>
    </lineage>
</organism>
<dbReference type="InterPro" id="IPR011008">
    <property type="entry name" value="Dimeric_a/b-barrel"/>
</dbReference>
<dbReference type="Gene3D" id="3.30.70.100">
    <property type="match status" value="1"/>
</dbReference>
<evidence type="ECO:0000313" key="1">
    <source>
        <dbReference type="EMBL" id="KXH84355.1"/>
    </source>
</evidence>
<keyword evidence="1" id="KW-0560">Oxidoreductase</keyword>
<keyword evidence="1" id="KW-0503">Monooxygenase</keyword>
<dbReference type="OrthoDB" id="1440627at2"/>